<dbReference type="RefSeq" id="WP_346760028.1">
    <property type="nucleotide sequence ID" value="NZ_JAUJEB010000005.1"/>
</dbReference>
<proteinExistence type="predicted"/>
<dbReference type="Proteomes" id="UP001172083">
    <property type="component" value="Unassembled WGS sequence"/>
</dbReference>
<sequence length="256" mass="30276">MDERLKLLEKIDKFLKRTLKDSELKEFESAIRSDPELASKVELNRIVNTAIKNQELLKHKEDINKTLEIIKNISDTVDINETRHRNILSRNYRGIAASIAILIVLGITLYFLQQPQTMEVQVQTYLEEHYDNPTVLKGGDDSQGRDWIVRYNNKNYEEAKVQLEKLIVSDRRNSEANFYLGLCYLYQDTPDFQKAIIQFDKVYQTKNRYHEQALWFLSLTYFQVGDVELFKTTLKKIRGYKKREAEKLLERFAPDK</sequence>
<evidence type="ECO:0000256" key="1">
    <source>
        <dbReference type="SAM" id="Phobius"/>
    </source>
</evidence>
<keyword evidence="1" id="KW-1133">Transmembrane helix</keyword>
<evidence type="ECO:0008006" key="4">
    <source>
        <dbReference type="Google" id="ProtNLM"/>
    </source>
</evidence>
<reference evidence="2" key="1">
    <citation type="submission" date="2023-06" db="EMBL/GenBank/DDBJ databases">
        <title>Genomic of Agaribacillus aureum.</title>
        <authorList>
            <person name="Wang G."/>
        </authorList>
    </citation>
    <scope>NUCLEOTIDE SEQUENCE</scope>
    <source>
        <strain evidence="2">BMA12</strain>
    </source>
</reference>
<comment type="caution">
    <text evidence="2">The sequence shown here is derived from an EMBL/GenBank/DDBJ whole genome shotgun (WGS) entry which is preliminary data.</text>
</comment>
<dbReference type="Gene3D" id="1.25.40.10">
    <property type="entry name" value="Tetratricopeptide repeat domain"/>
    <property type="match status" value="1"/>
</dbReference>
<evidence type="ECO:0000313" key="2">
    <source>
        <dbReference type="EMBL" id="MDN5214689.1"/>
    </source>
</evidence>
<name>A0ABT8LAA2_9BACT</name>
<dbReference type="EMBL" id="JAUJEB010000005">
    <property type="protein sequence ID" value="MDN5214689.1"/>
    <property type="molecule type" value="Genomic_DNA"/>
</dbReference>
<feature type="transmembrane region" description="Helical" evidence="1">
    <location>
        <begin position="92"/>
        <end position="112"/>
    </location>
</feature>
<protein>
    <recommendedName>
        <fullName evidence="4">Tetratricopeptide repeat protein</fullName>
    </recommendedName>
</protein>
<dbReference type="InterPro" id="IPR011990">
    <property type="entry name" value="TPR-like_helical_dom_sf"/>
</dbReference>
<organism evidence="2 3">
    <name type="scientific">Agaribacillus aureus</name>
    <dbReference type="NCBI Taxonomy" id="3051825"/>
    <lineage>
        <taxon>Bacteria</taxon>
        <taxon>Pseudomonadati</taxon>
        <taxon>Bacteroidota</taxon>
        <taxon>Cytophagia</taxon>
        <taxon>Cytophagales</taxon>
        <taxon>Splendidivirgaceae</taxon>
        <taxon>Agaribacillus</taxon>
    </lineage>
</organism>
<keyword evidence="1" id="KW-0472">Membrane</keyword>
<dbReference type="SUPFAM" id="SSF48452">
    <property type="entry name" value="TPR-like"/>
    <property type="match status" value="1"/>
</dbReference>
<keyword evidence="1" id="KW-0812">Transmembrane</keyword>
<evidence type="ECO:0000313" key="3">
    <source>
        <dbReference type="Proteomes" id="UP001172083"/>
    </source>
</evidence>
<gene>
    <name evidence="2" type="ORF">QQ020_21600</name>
</gene>
<accession>A0ABT8LAA2</accession>
<keyword evidence="3" id="KW-1185">Reference proteome</keyword>